<dbReference type="GO" id="GO:0004672">
    <property type="term" value="F:protein kinase activity"/>
    <property type="evidence" value="ECO:0007669"/>
    <property type="project" value="InterPro"/>
</dbReference>
<dbReference type="PANTHER" id="PTHR24362">
    <property type="entry name" value="SERINE/THREONINE-PROTEIN KINASE NEK"/>
    <property type="match status" value="1"/>
</dbReference>
<dbReference type="PANTHER" id="PTHR24362:SF309">
    <property type="entry name" value="PROTEIN KINASE DOMAIN-CONTAINING PROTEIN"/>
    <property type="match status" value="1"/>
</dbReference>
<dbReference type="SMART" id="SM00220">
    <property type="entry name" value="S_TKc"/>
    <property type="match status" value="1"/>
</dbReference>
<proteinExistence type="predicted"/>
<evidence type="ECO:0000313" key="3">
    <source>
        <dbReference type="Proteomes" id="UP001162131"/>
    </source>
</evidence>
<evidence type="ECO:0000313" key="2">
    <source>
        <dbReference type="EMBL" id="CAG9321405.1"/>
    </source>
</evidence>
<organism evidence="2 3">
    <name type="scientific">Blepharisma stoltei</name>
    <dbReference type="NCBI Taxonomy" id="1481888"/>
    <lineage>
        <taxon>Eukaryota</taxon>
        <taxon>Sar</taxon>
        <taxon>Alveolata</taxon>
        <taxon>Ciliophora</taxon>
        <taxon>Postciliodesmatophora</taxon>
        <taxon>Heterotrichea</taxon>
        <taxon>Heterotrichida</taxon>
        <taxon>Blepharismidae</taxon>
        <taxon>Blepharisma</taxon>
    </lineage>
</organism>
<dbReference type="InterPro" id="IPR000719">
    <property type="entry name" value="Prot_kinase_dom"/>
</dbReference>
<dbReference type="EMBL" id="CAJZBQ010000028">
    <property type="protein sequence ID" value="CAG9321405.1"/>
    <property type="molecule type" value="Genomic_DNA"/>
</dbReference>
<evidence type="ECO:0000259" key="1">
    <source>
        <dbReference type="PROSITE" id="PS50011"/>
    </source>
</evidence>
<dbReference type="Pfam" id="PF00069">
    <property type="entry name" value="Pkinase"/>
    <property type="match status" value="1"/>
</dbReference>
<comment type="caution">
    <text evidence="2">The sequence shown here is derived from an EMBL/GenBank/DDBJ whole genome shotgun (WGS) entry which is preliminary data.</text>
</comment>
<gene>
    <name evidence="2" type="ORF">BSTOLATCC_MIC28687</name>
</gene>
<protein>
    <recommendedName>
        <fullName evidence="1">Protein kinase domain-containing protein</fullName>
    </recommendedName>
</protein>
<dbReference type="GO" id="GO:0005524">
    <property type="term" value="F:ATP binding"/>
    <property type="evidence" value="ECO:0007669"/>
    <property type="project" value="InterPro"/>
</dbReference>
<sequence length="325" mass="38286">MQEDITYASIDSIAKRVGLTSMLIGRYDDRTWKENSQYDLQTHLRKKEEWHLLMEELYKQRTKFKNIYKLNPMDLKVRNPPNSFIAKPNGEYVRMIAAIFEGQVYFLKPLKKYPKIRGIPREAYVMSRLRHENIAKSIGYIKIKKNEKFLALECLPLVLDKYLEKNLSIKQKLYIIIEIGRGLCFLHMKNTVFLNLSPWSINVDQDGKPKLFDFELCTNLKMEPPEKFYKESSFASPEAMMGCRDILGDIYSYGLLAYYILTKNLYCEYIGLEGLDDNSDYFSDYENKSVIDGLRNLIERMIDPISVERPTAEECYIEFKRLNNI</sequence>
<dbReference type="InterPro" id="IPR011009">
    <property type="entry name" value="Kinase-like_dom_sf"/>
</dbReference>
<dbReference type="PROSITE" id="PS50011">
    <property type="entry name" value="PROTEIN_KINASE_DOM"/>
    <property type="match status" value="1"/>
</dbReference>
<reference evidence="2" key="1">
    <citation type="submission" date="2021-09" db="EMBL/GenBank/DDBJ databases">
        <authorList>
            <consortium name="AG Swart"/>
            <person name="Singh M."/>
            <person name="Singh A."/>
            <person name="Seah K."/>
            <person name="Emmerich C."/>
        </authorList>
    </citation>
    <scope>NUCLEOTIDE SEQUENCE</scope>
    <source>
        <strain evidence="2">ATCC30299</strain>
    </source>
</reference>
<keyword evidence="3" id="KW-1185">Reference proteome</keyword>
<name>A0AAU9J891_9CILI</name>
<dbReference type="Gene3D" id="1.10.510.10">
    <property type="entry name" value="Transferase(Phosphotransferase) domain 1"/>
    <property type="match status" value="1"/>
</dbReference>
<feature type="domain" description="Protein kinase" evidence="1">
    <location>
        <begin position="81"/>
        <end position="319"/>
    </location>
</feature>
<dbReference type="Proteomes" id="UP001162131">
    <property type="component" value="Unassembled WGS sequence"/>
</dbReference>
<accession>A0AAU9J891</accession>
<dbReference type="AlphaFoldDB" id="A0AAU9J891"/>
<dbReference type="SUPFAM" id="SSF56112">
    <property type="entry name" value="Protein kinase-like (PK-like)"/>
    <property type="match status" value="1"/>
</dbReference>